<keyword evidence="3" id="KW-1185">Reference proteome</keyword>
<dbReference type="Proteomes" id="UP001341840">
    <property type="component" value="Unassembled WGS sequence"/>
</dbReference>
<protein>
    <submittedName>
        <fullName evidence="2">Uncharacterized protein</fullName>
    </submittedName>
</protein>
<dbReference type="EMBL" id="JASCZI010212068">
    <property type="protein sequence ID" value="MED6198221.1"/>
    <property type="molecule type" value="Genomic_DNA"/>
</dbReference>
<name>A0ABU6XLZ2_9FABA</name>
<gene>
    <name evidence="2" type="ORF">PIB30_064089</name>
</gene>
<organism evidence="2 3">
    <name type="scientific">Stylosanthes scabra</name>
    <dbReference type="NCBI Taxonomy" id="79078"/>
    <lineage>
        <taxon>Eukaryota</taxon>
        <taxon>Viridiplantae</taxon>
        <taxon>Streptophyta</taxon>
        <taxon>Embryophyta</taxon>
        <taxon>Tracheophyta</taxon>
        <taxon>Spermatophyta</taxon>
        <taxon>Magnoliopsida</taxon>
        <taxon>eudicotyledons</taxon>
        <taxon>Gunneridae</taxon>
        <taxon>Pentapetalae</taxon>
        <taxon>rosids</taxon>
        <taxon>fabids</taxon>
        <taxon>Fabales</taxon>
        <taxon>Fabaceae</taxon>
        <taxon>Papilionoideae</taxon>
        <taxon>50 kb inversion clade</taxon>
        <taxon>dalbergioids sensu lato</taxon>
        <taxon>Dalbergieae</taxon>
        <taxon>Pterocarpus clade</taxon>
        <taxon>Stylosanthes</taxon>
    </lineage>
</organism>
<evidence type="ECO:0000256" key="1">
    <source>
        <dbReference type="SAM" id="MobiDB-lite"/>
    </source>
</evidence>
<evidence type="ECO:0000313" key="2">
    <source>
        <dbReference type="EMBL" id="MED6198221.1"/>
    </source>
</evidence>
<evidence type="ECO:0000313" key="3">
    <source>
        <dbReference type="Proteomes" id="UP001341840"/>
    </source>
</evidence>
<feature type="region of interest" description="Disordered" evidence="1">
    <location>
        <begin position="71"/>
        <end position="108"/>
    </location>
</feature>
<accession>A0ABU6XLZ2</accession>
<proteinExistence type="predicted"/>
<comment type="caution">
    <text evidence="2">The sequence shown here is derived from an EMBL/GenBank/DDBJ whole genome shotgun (WGS) entry which is preliminary data.</text>
</comment>
<reference evidence="2 3" key="1">
    <citation type="journal article" date="2023" name="Plants (Basel)">
        <title>Bridging the Gap: Combining Genomics and Transcriptomics Approaches to Understand Stylosanthes scabra, an Orphan Legume from the Brazilian Caatinga.</title>
        <authorList>
            <person name="Ferreira-Neto J.R.C."/>
            <person name="da Silva M.D."/>
            <person name="Binneck E."/>
            <person name="de Melo N.F."/>
            <person name="da Silva R.H."/>
            <person name="de Melo A.L.T.M."/>
            <person name="Pandolfi V."/>
            <person name="Bustamante F.O."/>
            <person name="Brasileiro-Vidal A.C."/>
            <person name="Benko-Iseppon A.M."/>
        </authorList>
    </citation>
    <scope>NUCLEOTIDE SEQUENCE [LARGE SCALE GENOMIC DNA]</scope>
    <source>
        <tissue evidence="2">Leaves</tissue>
    </source>
</reference>
<sequence length="108" mass="11409">MPPSPVVSPVSSESGLHHCSRLRALLPASPFSSVHSLLCLGFSDLCLSKSPSSGRSEIRMFENVGSWTGSSIGSVPRPPVARRKNASGNKSDIGWKHGIDVQGNAKKV</sequence>